<evidence type="ECO:0000259" key="3">
    <source>
        <dbReference type="PROSITE" id="PS51635"/>
    </source>
</evidence>
<comment type="caution">
    <text evidence="4">The sequence shown here is derived from an EMBL/GenBank/DDBJ whole genome shotgun (WGS) entry which is preliminary data.</text>
</comment>
<dbReference type="Proteomes" id="UP000306477">
    <property type="component" value="Unassembled WGS sequence"/>
</dbReference>
<proteinExistence type="predicted"/>
<feature type="short sequence motif" description="GXGXXG" evidence="2">
    <location>
        <begin position="8"/>
        <end position="13"/>
    </location>
</feature>
<evidence type="ECO:0000256" key="1">
    <source>
        <dbReference type="ARBA" id="ARBA00023098"/>
    </source>
</evidence>
<feature type="domain" description="PNPLA" evidence="3">
    <location>
        <begin position="4"/>
        <end position="181"/>
    </location>
</feature>
<dbReference type="AlphaFoldDB" id="A0A4V3V7K1"/>
<dbReference type="InterPro" id="IPR016035">
    <property type="entry name" value="Acyl_Trfase/lysoPLipase"/>
</dbReference>
<evidence type="ECO:0000256" key="2">
    <source>
        <dbReference type="PROSITE-ProRule" id="PRU01161"/>
    </source>
</evidence>
<evidence type="ECO:0000313" key="5">
    <source>
        <dbReference type="Proteomes" id="UP000306477"/>
    </source>
</evidence>
<dbReference type="PROSITE" id="PS51635">
    <property type="entry name" value="PNPLA"/>
    <property type="match status" value="1"/>
</dbReference>
<dbReference type="Pfam" id="PF01734">
    <property type="entry name" value="Patatin"/>
    <property type="match status" value="1"/>
</dbReference>
<accession>A0A4V3V7K1</accession>
<dbReference type="InterPro" id="IPR047156">
    <property type="entry name" value="Teg/CotR/CapV-like"/>
</dbReference>
<evidence type="ECO:0000313" key="4">
    <source>
        <dbReference type="EMBL" id="THE11693.1"/>
    </source>
</evidence>
<dbReference type="PANTHER" id="PTHR24138">
    <property type="entry name" value="INTRACELLLAR PHOSPHOLIPASE A FAMILY"/>
    <property type="match status" value="1"/>
</dbReference>
<keyword evidence="1 2" id="KW-0443">Lipid metabolism</keyword>
<feature type="active site" description="Nucleophile" evidence="2">
    <location>
        <position position="42"/>
    </location>
</feature>
<dbReference type="RefSeq" id="WP_136380225.1">
    <property type="nucleotide sequence ID" value="NZ_SLUB01000025.1"/>
</dbReference>
<dbReference type="NCBIfam" id="NF041079">
    <property type="entry name" value="CBASS_lipase"/>
    <property type="match status" value="1"/>
</dbReference>
<dbReference type="OrthoDB" id="9807112at2"/>
<reference evidence="4 5" key="1">
    <citation type="journal article" date="2019" name="Indoor Air">
        <title>Impacts of indoor surface finishes on bacterial viability.</title>
        <authorList>
            <person name="Hu J."/>
            <person name="Maamar S.B."/>
            <person name="Glawe A.J."/>
            <person name="Gottel N."/>
            <person name="Gilbert J.A."/>
            <person name="Hartmann E.M."/>
        </authorList>
    </citation>
    <scope>NUCLEOTIDE SEQUENCE [LARGE SCALE GENOMIC DNA]</scope>
    <source>
        <strain evidence="4 5">AF060A6</strain>
    </source>
</reference>
<keyword evidence="2" id="KW-0378">Hydrolase</keyword>
<dbReference type="InterPro" id="IPR002641">
    <property type="entry name" value="PNPLA_dom"/>
</dbReference>
<organism evidence="4 5">
    <name type="scientific">Bacillus timonensis</name>
    <dbReference type="NCBI Taxonomy" id="1033734"/>
    <lineage>
        <taxon>Bacteria</taxon>
        <taxon>Bacillati</taxon>
        <taxon>Bacillota</taxon>
        <taxon>Bacilli</taxon>
        <taxon>Bacillales</taxon>
        <taxon>Bacillaceae</taxon>
        <taxon>Bacillus</taxon>
    </lineage>
</organism>
<dbReference type="STRING" id="1033734.GCA_000285535_00487"/>
<dbReference type="SUPFAM" id="SSF52151">
    <property type="entry name" value="FabD/lysophospholipase-like"/>
    <property type="match status" value="1"/>
</dbReference>
<feature type="short sequence motif" description="DGA/G" evidence="2">
    <location>
        <begin position="168"/>
        <end position="170"/>
    </location>
</feature>
<feature type="active site" description="Proton acceptor" evidence="2">
    <location>
        <position position="168"/>
    </location>
</feature>
<dbReference type="GO" id="GO:0016787">
    <property type="term" value="F:hydrolase activity"/>
    <property type="evidence" value="ECO:0007669"/>
    <property type="project" value="UniProtKB-UniRule"/>
</dbReference>
<keyword evidence="2" id="KW-0442">Lipid degradation</keyword>
<protein>
    <submittedName>
        <fullName evidence="4">Patatin</fullName>
    </submittedName>
</protein>
<feature type="short sequence motif" description="GXSXG" evidence="2">
    <location>
        <begin position="40"/>
        <end position="44"/>
    </location>
</feature>
<dbReference type="Gene3D" id="3.40.1090.10">
    <property type="entry name" value="Cytosolic phospholipase A2 catalytic domain"/>
    <property type="match status" value="1"/>
</dbReference>
<gene>
    <name evidence="4" type="ORF">E1I69_13870</name>
</gene>
<dbReference type="EMBL" id="SLUB01000025">
    <property type="protein sequence ID" value="THE11693.1"/>
    <property type="molecule type" value="Genomic_DNA"/>
</dbReference>
<sequence>MKILCIDGGGIRGVYAVAILRAIEKEYKKPISDMFDMIAGTSTGAIVAASAILELDMGEVQESYIKFGEKIFTKQSRVGFLKSFYSDRYLRRYIQDTFGETTLFDIKKPLLIPTVDVTHGNPFVHRSNYGNTEQDDHSIKLWDVVLSSCSAPVFFPPNNINNHYLAIDGGLWANNPSLVCITEAQHFFKKDLNDIQIMSIGTGLQKIDFSIETQKEWGVMKWLPFHLPSMRMTPKLLDLALNLSSESVTYHCQHLLGDHYFRINENLGREVPFDAPEFVDFLIDLGESSYQKHQEEIAAFLSKDIST</sequence>
<dbReference type="GO" id="GO:0016042">
    <property type="term" value="P:lipid catabolic process"/>
    <property type="evidence" value="ECO:0007669"/>
    <property type="project" value="UniProtKB-UniRule"/>
</dbReference>
<name>A0A4V3V7K1_9BACI</name>
<dbReference type="PANTHER" id="PTHR24138:SF10">
    <property type="entry name" value="PHOSPHOLIPASE A2"/>
    <property type="match status" value="1"/>
</dbReference>
<keyword evidence="5" id="KW-1185">Reference proteome</keyword>
<dbReference type="CDD" id="cd07199">
    <property type="entry name" value="Pat17_PNPLA8_PNPLA9_like"/>
    <property type="match status" value="1"/>
</dbReference>